<evidence type="ECO:0000313" key="3">
    <source>
        <dbReference type="Proteomes" id="UP001064489"/>
    </source>
</evidence>
<reference evidence="2" key="1">
    <citation type="journal article" date="2022" name="Plant J.">
        <title>Strategies of tolerance reflected in two North American maple genomes.</title>
        <authorList>
            <person name="McEvoy S.L."/>
            <person name="Sezen U.U."/>
            <person name="Trouern-Trend A."/>
            <person name="McMahon S.M."/>
            <person name="Schaberg P.G."/>
            <person name="Yang J."/>
            <person name="Wegrzyn J.L."/>
            <person name="Swenson N.G."/>
        </authorList>
    </citation>
    <scope>NUCLEOTIDE SEQUENCE</scope>
    <source>
        <strain evidence="2">91603</strain>
    </source>
</reference>
<name>A0AAD5NM78_ACENE</name>
<dbReference type="AlphaFoldDB" id="A0AAD5NM78"/>
<protein>
    <submittedName>
        <fullName evidence="2">Uncharacterized protein</fullName>
    </submittedName>
</protein>
<dbReference type="Proteomes" id="UP001064489">
    <property type="component" value="Chromosome 10"/>
</dbReference>
<keyword evidence="3" id="KW-1185">Reference proteome</keyword>
<proteinExistence type="predicted"/>
<gene>
    <name evidence="2" type="ORF">LWI28_022867</name>
</gene>
<feature type="region of interest" description="Disordered" evidence="1">
    <location>
        <begin position="49"/>
        <end position="76"/>
    </location>
</feature>
<organism evidence="2 3">
    <name type="scientific">Acer negundo</name>
    <name type="common">Box elder</name>
    <dbReference type="NCBI Taxonomy" id="4023"/>
    <lineage>
        <taxon>Eukaryota</taxon>
        <taxon>Viridiplantae</taxon>
        <taxon>Streptophyta</taxon>
        <taxon>Embryophyta</taxon>
        <taxon>Tracheophyta</taxon>
        <taxon>Spermatophyta</taxon>
        <taxon>Magnoliopsida</taxon>
        <taxon>eudicotyledons</taxon>
        <taxon>Gunneridae</taxon>
        <taxon>Pentapetalae</taxon>
        <taxon>rosids</taxon>
        <taxon>malvids</taxon>
        <taxon>Sapindales</taxon>
        <taxon>Sapindaceae</taxon>
        <taxon>Hippocastanoideae</taxon>
        <taxon>Acereae</taxon>
        <taxon>Acer</taxon>
    </lineage>
</organism>
<reference evidence="2" key="2">
    <citation type="submission" date="2023-02" db="EMBL/GenBank/DDBJ databases">
        <authorList>
            <person name="Swenson N.G."/>
            <person name="Wegrzyn J.L."/>
            <person name="Mcevoy S.L."/>
        </authorList>
    </citation>
    <scope>NUCLEOTIDE SEQUENCE</scope>
    <source>
        <strain evidence="2">91603</strain>
        <tissue evidence="2">Leaf</tissue>
    </source>
</reference>
<sequence length="113" mass="12892">MSSIQVVPETQMVNEQGIELVVDLRRQEREDTVIEANKGRKMAEVCSESDNGELSKMGGNCGGFNREGSETSSIRRVKRHRGKANDLFLSVDRFLRNPIWVFGLSRWFVNFRG</sequence>
<evidence type="ECO:0000313" key="2">
    <source>
        <dbReference type="EMBL" id="KAI9165917.1"/>
    </source>
</evidence>
<comment type="caution">
    <text evidence="2">The sequence shown here is derived from an EMBL/GenBank/DDBJ whole genome shotgun (WGS) entry which is preliminary data.</text>
</comment>
<dbReference type="EMBL" id="JAJSOW010000105">
    <property type="protein sequence ID" value="KAI9165917.1"/>
    <property type="molecule type" value="Genomic_DNA"/>
</dbReference>
<evidence type="ECO:0000256" key="1">
    <source>
        <dbReference type="SAM" id="MobiDB-lite"/>
    </source>
</evidence>
<accession>A0AAD5NM78</accession>